<keyword evidence="1" id="KW-0732">Signal</keyword>
<reference evidence="3" key="1">
    <citation type="submission" date="2022-09" db="EMBL/GenBank/DDBJ databases">
        <title>Rhodovastum sp. nov. RN2-1 isolated from soil in Seongnam, South Korea.</title>
        <authorList>
            <person name="Le N.T."/>
        </authorList>
    </citation>
    <scope>NUCLEOTIDE SEQUENCE</scope>
    <source>
        <strain evidence="3">RN2-1</strain>
    </source>
</reference>
<dbReference type="Gene3D" id="3.40.190.10">
    <property type="entry name" value="Periplasmic binding protein-like II"/>
    <property type="match status" value="1"/>
</dbReference>
<reference evidence="3" key="2">
    <citation type="submission" date="2022-10" db="EMBL/GenBank/DDBJ databases">
        <authorList>
            <person name="Trinh H.N."/>
        </authorList>
    </citation>
    <scope>NUCLEOTIDE SEQUENCE</scope>
    <source>
        <strain evidence="3">RN2-1</strain>
    </source>
</reference>
<dbReference type="Pfam" id="PF04069">
    <property type="entry name" value="OpuAC"/>
    <property type="match status" value="1"/>
</dbReference>
<feature type="domain" description="ABC-type glycine betaine transport system substrate-binding" evidence="2">
    <location>
        <begin position="34"/>
        <end position="308"/>
    </location>
</feature>
<evidence type="ECO:0000259" key="2">
    <source>
        <dbReference type="Pfam" id="PF04069"/>
    </source>
</evidence>
<accession>A0AA41YST4</accession>
<dbReference type="InterPro" id="IPR006311">
    <property type="entry name" value="TAT_signal"/>
</dbReference>
<evidence type="ECO:0000313" key="4">
    <source>
        <dbReference type="Proteomes" id="UP001165679"/>
    </source>
</evidence>
<comment type="caution">
    <text evidence="3">The sequence shown here is derived from an EMBL/GenBank/DDBJ whole genome shotgun (WGS) entry which is preliminary data.</text>
</comment>
<dbReference type="RefSeq" id="WP_264713461.1">
    <property type="nucleotide sequence ID" value="NZ_JAPDNT010000005.1"/>
</dbReference>
<name>A0AA41YST4_9PROT</name>
<dbReference type="GO" id="GO:0043190">
    <property type="term" value="C:ATP-binding cassette (ABC) transporter complex"/>
    <property type="evidence" value="ECO:0007669"/>
    <property type="project" value="InterPro"/>
</dbReference>
<dbReference type="Gene3D" id="3.40.190.120">
    <property type="entry name" value="Osmoprotection protein (prox), domain 2"/>
    <property type="match status" value="1"/>
</dbReference>
<evidence type="ECO:0000256" key="1">
    <source>
        <dbReference type="SAM" id="SignalP"/>
    </source>
</evidence>
<dbReference type="CDD" id="cd13616">
    <property type="entry name" value="PBP2_OsmF"/>
    <property type="match status" value="1"/>
</dbReference>
<dbReference type="PROSITE" id="PS51318">
    <property type="entry name" value="TAT"/>
    <property type="match status" value="1"/>
</dbReference>
<dbReference type="SUPFAM" id="SSF53850">
    <property type="entry name" value="Periplasmic binding protein-like II"/>
    <property type="match status" value="1"/>
</dbReference>
<feature type="signal peptide" evidence="1">
    <location>
        <begin position="1"/>
        <end position="32"/>
    </location>
</feature>
<evidence type="ECO:0000313" key="3">
    <source>
        <dbReference type="EMBL" id="MCW3474807.1"/>
    </source>
</evidence>
<proteinExistence type="predicted"/>
<dbReference type="EMBL" id="JAPDNT010000005">
    <property type="protein sequence ID" value="MCW3474807.1"/>
    <property type="molecule type" value="Genomic_DNA"/>
</dbReference>
<keyword evidence="4" id="KW-1185">Reference proteome</keyword>
<feature type="chain" id="PRO_5041200351" evidence="1">
    <location>
        <begin position="33"/>
        <end position="314"/>
    </location>
</feature>
<dbReference type="InterPro" id="IPR007210">
    <property type="entry name" value="ABC_Gly_betaine_transp_sub-bd"/>
</dbReference>
<organism evidence="3 4">
    <name type="scientific">Limobrevibacterium gyesilva</name>
    <dbReference type="NCBI Taxonomy" id="2991712"/>
    <lineage>
        <taxon>Bacteria</taxon>
        <taxon>Pseudomonadati</taxon>
        <taxon>Pseudomonadota</taxon>
        <taxon>Alphaproteobacteria</taxon>
        <taxon>Acetobacterales</taxon>
        <taxon>Acetobacteraceae</taxon>
        <taxon>Limobrevibacterium</taxon>
    </lineage>
</organism>
<dbReference type="Proteomes" id="UP001165679">
    <property type="component" value="Unassembled WGS sequence"/>
</dbReference>
<dbReference type="GO" id="GO:0022857">
    <property type="term" value="F:transmembrane transporter activity"/>
    <property type="evidence" value="ECO:0007669"/>
    <property type="project" value="InterPro"/>
</dbReference>
<dbReference type="AlphaFoldDB" id="A0AA41YST4"/>
<sequence length="314" mass="33096">MTATISRRKALAAIVVPAAAIAVGLPTSGAAAADPVRVSSKLDTEGGLLGHMIRLMLESNGIPTVNKIQLGNTRIVRGAIMAGEIDIYPEYTGNGAFFFHMDADPVWKNAADGYERIKKLDLDANKIVWLQAAPANNTWGIAVRKDVASANKLATMEDFARWARDGGKVKIAASAEFVESQAALPAFQSIYDFKLGPDQTLVLVGGDTAATIRAAAEGTSNVNTAMVYGTDGAIAALGLVVMEDTKHAQMVYEPAPTVRAAVLAQYPAIKDVLAPVFLSLDAPTLRGLNAKVAVEGEDIQKVASGYLKAKGFLK</sequence>
<gene>
    <name evidence="3" type="ORF">OL599_09440</name>
</gene>
<protein>
    <submittedName>
        <fullName evidence="3">ABC transporter substrate-binding protein</fullName>
    </submittedName>
</protein>